<proteinExistence type="predicted"/>
<reference evidence="2 3" key="1">
    <citation type="submission" date="2024-08" db="EMBL/GenBank/DDBJ databases">
        <authorList>
            <person name="Lu H."/>
        </authorList>
    </citation>
    <scope>NUCLEOTIDE SEQUENCE [LARGE SCALE GENOMIC DNA]</scope>
    <source>
        <strain evidence="2 3">DXS20W</strain>
    </source>
</reference>
<dbReference type="RefSeq" id="WP_394509376.1">
    <property type="nucleotide sequence ID" value="NZ_JBIGHX010000001.1"/>
</dbReference>
<evidence type="ECO:0000256" key="1">
    <source>
        <dbReference type="SAM" id="MobiDB-lite"/>
    </source>
</evidence>
<dbReference type="InterPro" id="IPR021549">
    <property type="entry name" value="DUF2894"/>
</dbReference>
<evidence type="ECO:0000313" key="3">
    <source>
        <dbReference type="Proteomes" id="UP001606302"/>
    </source>
</evidence>
<dbReference type="Pfam" id="PF11445">
    <property type="entry name" value="DUF2894"/>
    <property type="match status" value="1"/>
</dbReference>
<feature type="compositionally biased region" description="Basic residues" evidence="1">
    <location>
        <begin position="174"/>
        <end position="183"/>
    </location>
</feature>
<evidence type="ECO:0000313" key="2">
    <source>
        <dbReference type="EMBL" id="MFG6460569.1"/>
    </source>
</evidence>
<sequence length="183" mass="19459">MDDALLDPLAWLQARAEADPVRLRVLQGLARRAAAQTGALRERLVARLVQRAGAAPVPLPARPAAPPASPLATLVAGLQAAGPELRNVAVHRRTWGALRVQRRLAEVSAPVPEHLGPLNSQVLVARALQQLQGLAPDYLQRLLTQLDTLAALAPLAAAAEVDKTPKSPKPARPPARKAAPRKR</sequence>
<accession>A0ABW7GFC4</accession>
<name>A0ABW7GFC4_9BURK</name>
<keyword evidence="3" id="KW-1185">Reference proteome</keyword>
<feature type="region of interest" description="Disordered" evidence="1">
    <location>
        <begin position="158"/>
        <end position="183"/>
    </location>
</feature>
<organism evidence="2 3">
    <name type="scientific">Pelomonas lactea</name>
    <dbReference type="NCBI Taxonomy" id="3299030"/>
    <lineage>
        <taxon>Bacteria</taxon>
        <taxon>Pseudomonadati</taxon>
        <taxon>Pseudomonadota</taxon>
        <taxon>Betaproteobacteria</taxon>
        <taxon>Burkholderiales</taxon>
        <taxon>Sphaerotilaceae</taxon>
        <taxon>Roseateles</taxon>
    </lineage>
</organism>
<dbReference type="Proteomes" id="UP001606302">
    <property type="component" value="Unassembled WGS sequence"/>
</dbReference>
<protein>
    <submittedName>
        <fullName evidence="2">DUF2894 domain-containing protein</fullName>
    </submittedName>
</protein>
<comment type="caution">
    <text evidence="2">The sequence shown here is derived from an EMBL/GenBank/DDBJ whole genome shotgun (WGS) entry which is preliminary data.</text>
</comment>
<dbReference type="EMBL" id="JBIGHX010000001">
    <property type="protein sequence ID" value="MFG6460569.1"/>
    <property type="molecule type" value="Genomic_DNA"/>
</dbReference>
<gene>
    <name evidence="2" type="ORF">ACG04Q_03230</name>
</gene>